<evidence type="ECO:0000313" key="2">
    <source>
        <dbReference type="EMBL" id="KYD15348.1"/>
    </source>
</evidence>
<sequence>MKGTIRHHGKNQPFQRNLMMSGGKQGVENLSQSQLSPELIQKPSATKAFA</sequence>
<evidence type="ECO:0000313" key="3">
    <source>
        <dbReference type="Proteomes" id="UP000075683"/>
    </source>
</evidence>
<evidence type="ECO:0000256" key="1">
    <source>
        <dbReference type="SAM" id="MobiDB-lite"/>
    </source>
</evidence>
<organism evidence="2 3">
    <name type="scientific">Caldibacillus debilis</name>
    <dbReference type="NCBI Taxonomy" id="301148"/>
    <lineage>
        <taxon>Bacteria</taxon>
        <taxon>Bacillati</taxon>
        <taxon>Bacillota</taxon>
        <taxon>Bacilli</taxon>
        <taxon>Bacillales</taxon>
        <taxon>Bacillaceae</taxon>
        <taxon>Caldibacillus</taxon>
    </lineage>
</organism>
<dbReference type="EMBL" id="LQYT01000070">
    <property type="protein sequence ID" value="KYD15348.1"/>
    <property type="molecule type" value="Genomic_DNA"/>
</dbReference>
<dbReference type="Proteomes" id="UP000075683">
    <property type="component" value="Unassembled WGS sequence"/>
</dbReference>
<name>A0A150LSR8_9BACI</name>
<protein>
    <submittedName>
        <fullName evidence="2">Uncharacterized protein</fullName>
    </submittedName>
</protein>
<dbReference type="AlphaFoldDB" id="A0A150LSR8"/>
<reference evidence="2 3" key="1">
    <citation type="submission" date="2016-01" db="EMBL/GenBank/DDBJ databases">
        <title>Draft Genome Sequences of Seven Thermophilic Sporeformers Isolated from Foods.</title>
        <authorList>
            <person name="Berendsen E.M."/>
            <person name="Wells-Bennik M.H."/>
            <person name="Krawcyk A.O."/>
            <person name="De Jong A."/>
            <person name="Holsappel S."/>
            <person name="Eijlander R.T."/>
            <person name="Kuipers O.P."/>
        </authorList>
    </citation>
    <scope>NUCLEOTIDE SEQUENCE [LARGE SCALE GENOMIC DNA]</scope>
    <source>
        <strain evidence="2 3">B4135</strain>
    </source>
</reference>
<gene>
    <name evidence="2" type="ORF">B4135_2683</name>
</gene>
<feature type="region of interest" description="Disordered" evidence="1">
    <location>
        <begin position="1"/>
        <end position="50"/>
    </location>
</feature>
<feature type="compositionally biased region" description="Basic residues" evidence="1">
    <location>
        <begin position="1"/>
        <end position="10"/>
    </location>
</feature>
<proteinExistence type="predicted"/>
<comment type="caution">
    <text evidence="2">The sequence shown here is derived from an EMBL/GenBank/DDBJ whole genome shotgun (WGS) entry which is preliminary data.</text>
</comment>
<accession>A0A150LSR8</accession>